<comment type="caution">
    <text evidence="1">The sequence shown here is derived from an EMBL/GenBank/DDBJ whole genome shotgun (WGS) entry which is preliminary data.</text>
</comment>
<evidence type="ECO:0000313" key="2">
    <source>
        <dbReference type="Proteomes" id="UP000634136"/>
    </source>
</evidence>
<accession>A0A834SY95</accession>
<dbReference type="EMBL" id="JAAIUW010000010">
    <property type="protein sequence ID" value="KAF7811081.1"/>
    <property type="molecule type" value="Genomic_DNA"/>
</dbReference>
<sequence>MPKAQDSKTQLDKGKKVIGITTGQMACETEIRGVRKSMRMMRPTWKMAGIRCNGSVEGHKIMLPPSSTIPIRKNYSSSYNSPSSCIVAAIVYDSKPKLVFCILQDEVRYTMVFDLENVNDETTWVLIMLEEAWFEWGIVHMGTNNGFTYRFDNKSTVLGIDLEQE</sequence>
<organism evidence="1 2">
    <name type="scientific">Senna tora</name>
    <dbReference type="NCBI Taxonomy" id="362788"/>
    <lineage>
        <taxon>Eukaryota</taxon>
        <taxon>Viridiplantae</taxon>
        <taxon>Streptophyta</taxon>
        <taxon>Embryophyta</taxon>
        <taxon>Tracheophyta</taxon>
        <taxon>Spermatophyta</taxon>
        <taxon>Magnoliopsida</taxon>
        <taxon>eudicotyledons</taxon>
        <taxon>Gunneridae</taxon>
        <taxon>Pentapetalae</taxon>
        <taxon>rosids</taxon>
        <taxon>fabids</taxon>
        <taxon>Fabales</taxon>
        <taxon>Fabaceae</taxon>
        <taxon>Caesalpinioideae</taxon>
        <taxon>Cassia clade</taxon>
        <taxon>Senna</taxon>
    </lineage>
</organism>
<dbReference type="Proteomes" id="UP000634136">
    <property type="component" value="Unassembled WGS sequence"/>
</dbReference>
<gene>
    <name evidence="1" type="ORF">G2W53_032057</name>
</gene>
<name>A0A834SY95_9FABA</name>
<keyword evidence="2" id="KW-1185">Reference proteome</keyword>
<protein>
    <submittedName>
        <fullName evidence="1">Uncharacterized protein</fullName>
    </submittedName>
</protein>
<evidence type="ECO:0000313" key="1">
    <source>
        <dbReference type="EMBL" id="KAF7811081.1"/>
    </source>
</evidence>
<dbReference type="AlphaFoldDB" id="A0A834SY95"/>
<reference evidence="1" key="1">
    <citation type="submission" date="2020-09" db="EMBL/GenBank/DDBJ databases">
        <title>Genome-Enabled Discovery of Anthraquinone Biosynthesis in Senna tora.</title>
        <authorList>
            <person name="Kang S.-H."/>
            <person name="Pandey R.P."/>
            <person name="Lee C.-M."/>
            <person name="Sim J.-S."/>
            <person name="Jeong J.-T."/>
            <person name="Choi B.-S."/>
            <person name="Jung M."/>
            <person name="Ginzburg D."/>
            <person name="Zhao K."/>
            <person name="Won S.Y."/>
            <person name="Oh T.-J."/>
            <person name="Yu Y."/>
            <person name="Kim N.-H."/>
            <person name="Lee O.R."/>
            <person name="Lee T.-H."/>
            <person name="Bashyal P."/>
            <person name="Kim T.-S."/>
            <person name="Lee W.-H."/>
            <person name="Kawkins C."/>
            <person name="Kim C.-K."/>
            <person name="Kim J.S."/>
            <person name="Ahn B.O."/>
            <person name="Rhee S.Y."/>
            <person name="Sohng J.K."/>
        </authorList>
    </citation>
    <scope>NUCLEOTIDE SEQUENCE</scope>
    <source>
        <tissue evidence="1">Leaf</tissue>
    </source>
</reference>
<proteinExistence type="predicted"/>